<dbReference type="Proteomes" id="UP000199144">
    <property type="component" value="Unassembled WGS sequence"/>
</dbReference>
<organism evidence="3 4">
    <name type="scientific">Shimia aestuarii</name>
    <dbReference type="NCBI Taxonomy" id="254406"/>
    <lineage>
        <taxon>Bacteria</taxon>
        <taxon>Pseudomonadati</taxon>
        <taxon>Pseudomonadota</taxon>
        <taxon>Alphaproteobacteria</taxon>
        <taxon>Rhodobacterales</taxon>
        <taxon>Roseobacteraceae</taxon>
    </lineage>
</organism>
<dbReference type="Gene3D" id="3.40.50.1820">
    <property type="entry name" value="alpha/beta hydrolase"/>
    <property type="match status" value="1"/>
</dbReference>
<keyword evidence="4" id="KW-1185">Reference proteome</keyword>
<dbReference type="PANTHER" id="PTHR46438:SF11">
    <property type="entry name" value="LIPASE-RELATED"/>
    <property type="match status" value="1"/>
</dbReference>
<reference evidence="3 4" key="1">
    <citation type="submission" date="2016-10" db="EMBL/GenBank/DDBJ databases">
        <authorList>
            <person name="de Groot N.N."/>
        </authorList>
    </citation>
    <scope>NUCLEOTIDE SEQUENCE [LARGE SCALE GENOMIC DNA]</scope>
    <source>
        <strain evidence="3 4">DSM 15283</strain>
    </source>
</reference>
<keyword evidence="1" id="KW-0732">Signal</keyword>
<dbReference type="Pfam" id="PF00561">
    <property type="entry name" value="Abhydrolase_1"/>
    <property type="match status" value="1"/>
</dbReference>
<dbReference type="STRING" id="254406.SAMN04488042_10987"/>
<dbReference type="RefSeq" id="WP_093095800.1">
    <property type="nucleotide sequence ID" value="NZ_FOTQ01000009.1"/>
</dbReference>
<feature type="domain" description="AB hydrolase-1" evidence="2">
    <location>
        <begin position="55"/>
        <end position="196"/>
    </location>
</feature>
<protein>
    <submittedName>
        <fullName evidence="3">Pimeloyl-ACP methyl ester carboxylesterase</fullName>
    </submittedName>
</protein>
<dbReference type="GO" id="GO:0003824">
    <property type="term" value="F:catalytic activity"/>
    <property type="evidence" value="ECO:0007669"/>
    <property type="project" value="InterPro"/>
</dbReference>
<feature type="signal peptide" evidence="1">
    <location>
        <begin position="1"/>
        <end position="24"/>
    </location>
</feature>
<proteinExistence type="predicted"/>
<evidence type="ECO:0000313" key="4">
    <source>
        <dbReference type="Proteomes" id="UP000199144"/>
    </source>
</evidence>
<dbReference type="SUPFAM" id="SSF53474">
    <property type="entry name" value="alpha/beta-Hydrolases"/>
    <property type="match status" value="1"/>
</dbReference>
<dbReference type="AlphaFoldDB" id="A0A1I4S0Y6"/>
<name>A0A1I4S0Y6_9RHOB</name>
<dbReference type="PRINTS" id="PR00111">
    <property type="entry name" value="ABHYDROLASE"/>
</dbReference>
<sequence length="312" mass="33466">MTALVVFLALIASLAVWTRALSRAAETAQPPTGAFQPVTGGTIHYVEAGPKEAQPIVLIHGLAGNLHHFTYAMVDILAKSHHVIALDRPGSGYSTRVDDGQATLEAQATMIWEFLDRQGITNPVLVGHSLGGAVALAMTLERPDAPAALALLCPATQPQAGIPDVFRPLHLKWRGMRRVLAHTLVVPMTRLTRRRMLQEIFAPDPVPTDFETRGGGPLALRPETFISASADLMATRESVSHLTERYATDLRVPGAILFAEDDAILSPDHHGTPMAAFGFDTTLLPGHGHMIPLTAPEACAEFILQTAAKARA</sequence>
<dbReference type="OrthoDB" id="9815441at2"/>
<gene>
    <name evidence="3" type="ORF">SAMN04488042_10987</name>
</gene>
<dbReference type="InterPro" id="IPR029058">
    <property type="entry name" value="AB_hydrolase_fold"/>
</dbReference>
<dbReference type="InterPro" id="IPR000639">
    <property type="entry name" value="Epox_hydrolase-like"/>
</dbReference>
<evidence type="ECO:0000256" key="1">
    <source>
        <dbReference type="SAM" id="SignalP"/>
    </source>
</evidence>
<evidence type="ECO:0000259" key="2">
    <source>
        <dbReference type="Pfam" id="PF00561"/>
    </source>
</evidence>
<dbReference type="InterPro" id="IPR000073">
    <property type="entry name" value="AB_hydrolase_1"/>
</dbReference>
<evidence type="ECO:0000313" key="3">
    <source>
        <dbReference type="EMBL" id="SFM58178.1"/>
    </source>
</evidence>
<dbReference type="EMBL" id="FOTQ01000009">
    <property type="protein sequence ID" value="SFM58178.1"/>
    <property type="molecule type" value="Genomic_DNA"/>
</dbReference>
<feature type="chain" id="PRO_5011756622" evidence="1">
    <location>
        <begin position="25"/>
        <end position="312"/>
    </location>
</feature>
<accession>A0A1I4S0Y6</accession>
<dbReference type="PANTHER" id="PTHR46438">
    <property type="entry name" value="ALPHA/BETA-HYDROLASES SUPERFAMILY PROTEIN"/>
    <property type="match status" value="1"/>
</dbReference>
<dbReference type="PRINTS" id="PR00412">
    <property type="entry name" value="EPOXHYDRLASE"/>
</dbReference>